<dbReference type="RefSeq" id="WP_151169099.1">
    <property type="nucleotide sequence ID" value="NZ_WACR01000008.1"/>
</dbReference>
<name>A0A6N6M2X0_9FLAO</name>
<protein>
    <submittedName>
        <fullName evidence="2">Glycosyltransferase family 4 protein</fullName>
    </submittedName>
</protein>
<dbReference type="EMBL" id="WACR01000008">
    <property type="protein sequence ID" value="KAB1063542.1"/>
    <property type="molecule type" value="Genomic_DNA"/>
</dbReference>
<dbReference type="GO" id="GO:0016757">
    <property type="term" value="F:glycosyltransferase activity"/>
    <property type="evidence" value="ECO:0007669"/>
    <property type="project" value="InterPro"/>
</dbReference>
<proteinExistence type="predicted"/>
<dbReference type="PANTHER" id="PTHR12526">
    <property type="entry name" value="GLYCOSYLTRANSFERASE"/>
    <property type="match status" value="1"/>
</dbReference>
<feature type="domain" description="Glycosyl transferase family 1" evidence="1">
    <location>
        <begin position="174"/>
        <end position="334"/>
    </location>
</feature>
<keyword evidence="2" id="KW-0808">Transferase</keyword>
<dbReference type="Gene3D" id="3.40.50.2000">
    <property type="entry name" value="Glycogen Phosphorylase B"/>
    <property type="match status" value="2"/>
</dbReference>
<dbReference type="SUPFAM" id="SSF53756">
    <property type="entry name" value="UDP-Glycosyltransferase/glycogen phosphorylase"/>
    <property type="match status" value="1"/>
</dbReference>
<reference evidence="2 3" key="1">
    <citation type="submission" date="2019-09" db="EMBL/GenBank/DDBJ databases">
        <title>Genomes of Cryomorphaceae.</title>
        <authorList>
            <person name="Bowman J.P."/>
        </authorList>
    </citation>
    <scope>NUCLEOTIDE SEQUENCE [LARGE SCALE GENOMIC DNA]</scope>
    <source>
        <strain evidence="2 3">KCTC 52047</strain>
    </source>
</reference>
<organism evidence="2 3">
    <name type="scientific">Salibacter halophilus</name>
    <dbReference type="NCBI Taxonomy" id="1803916"/>
    <lineage>
        <taxon>Bacteria</taxon>
        <taxon>Pseudomonadati</taxon>
        <taxon>Bacteroidota</taxon>
        <taxon>Flavobacteriia</taxon>
        <taxon>Flavobacteriales</taxon>
        <taxon>Salibacteraceae</taxon>
        <taxon>Salibacter</taxon>
    </lineage>
</organism>
<dbReference type="Pfam" id="PF00534">
    <property type="entry name" value="Glycos_transf_1"/>
    <property type="match status" value="1"/>
</dbReference>
<dbReference type="OrthoDB" id="798298at2"/>
<evidence type="ECO:0000313" key="3">
    <source>
        <dbReference type="Proteomes" id="UP000435357"/>
    </source>
</evidence>
<comment type="caution">
    <text evidence="2">The sequence shown here is derived from an EMBL/GenBank/DDBJ whole genome shotgun (WGS) entry which is preliminary data.</text>
</comment>
<dbReference type="AlphaFoldDB" id="A0A6N6M2X0"/>
<dbReference type="InterPro" id="IPR001296">
    <property type="entry name" value="Glyco_trans_1"/>
</dbReference>
<evidence type="ECO:0000259" key="1">
    <source>
        <dbReference type="Pfam" id="PF00534"/>
    </source>
</evidence>
<evidence type="ECO:0000313" key="2">
    <source>
        <dbReference type="EMBL" id="KAB1063542.1"/>
    </source>
</evidence>
<dbReference type="Proteomes" id="UP000435357">
    <property type="component" value="Unassembled WGS sequence"/>
</dbReference>
<sequence>MGRRGLILVISSLTSGGAERVMSEIANHSIDRADVSLIVLSKREKFYHVNDKINFIEPHFTIDEMSRMVFMWKNFFWLRRTLKSLKAKSVLSFGGKYNSYVLLANMGLGKRVFVSDRSRPGISYGKFLDILNPLVYKVSAGIIAQTTKAKEYAKKQTGHKNIKVIPNPVPIISHDNRLKAKENIILSVGRFIPSKHQGWLVSYFSEIDNSNWKCVFLGDGVTYNEVRQQVEKSAKSNKIELKGNVSNVTDWYMRSAIFAFTSTSEGFPNALAEAMAAGCACIAYDCIAGPSDIIDNEVNGFLIPEGDHETYKKKLSELMGDAELRKRFGKAAREKMKQFEASKITKQFLDFILE</sequence>
<keyword evidence="3" id="KW-1185">Reference proteome</keyword>
<dbReference type="PANTHER" id="PTHR12526:SF630">
    <property type="entry name" value="GLYCOSYLTRANSFERASE"/>
    <property type="match status" value="1"/>
</dbReference>
<accession>A0A6N6M2X0</accession>
<gene>
    <name evidence="2" type="ORF">F3059_10775</name>
</gene>